<organism evidence="1 2">
    <name type="scientific">Nocardioides panacis</name>
    <dbReference type="NCBI Taxonomy" id="2849501"/>
    <lineage>
        <taxon>Bacteria</taxon>
        <taxon>Bacillati</taxon>
        <taxon>Actinomycetota</taxon>
        <taxon>Actinomycetes</taxon>
        <taxon>Propionibacteriales</taxon>
        <taxon>Nocardioidaceae</taxon>
        <taxon>Nocardioides</taxon>
    </lineage>
</organism>
<accession>A0A975SX15</accession>
<keyword evidence="2" id="KW-1185">Reference proteome</keyword>
<dbReference type="KEGG" id="nps:KRR39_19050"/>
<dbReference type="AlphaFoldDB" id="A0A975SX15"/>
<evidence type="ECO:0000313" key="2">
    <source>
        <dbReference type="Proteomes" id="UP000683575"/>
    </source>
</evidence>
<reference evidence="1" key="1">
    <citation type="submission" date="2021-06" db="EMBL/GenBank/DDBJ databases">
        <title>Complete genome sequence of Nocardioides sp. G188.</title>
        <authorList>
            <person name="Im W.-T."/>
        </authorList>
    </citation>
    <scope>NUCLEOTIDE SEQUENCE</scope>
    <source>
        <strain evidence="1">G188</strain>
    </source>
</reference>
<dbReference type="Pfam" id="PF13459">
    <property type="entry name" value="Fer4_15"/>
    <property type="match status" value="1"/>
</dbReference>
<evidence type="ECO:0000313" key="1">
    <source>
        <dbReference type="EMBL" id="QWZ07510.1"/>
    </source>
</evidence>
<dbReference type="EMBL" id="CP077062">
    <property type="protein sequence ID" value="QWZ07510.1"/>
    <property type="molecule type" value="Genomic_DNA"/>
</dbReference>
<sequence>MSTLHVDWTRCDGHGLCAELLPEVLTRDEWGYPLARRADRSLDVAPGLEEHARRAVDLCPLLALRLR</sequence>
<proteinExistence type="predicted"/>
<name>A0A975SX15_9ACTN</name>
<protein>
    <submittedName>
        <fullName evidence="1">Ferredoxin</fullName>
    </submittedName>
</protein>
<dbReference type="RefSeq" id="WP_216939021.1">
    <property type="nucleotide sequence ID" value="NZ_CP077062.1"/>
</dbReference>
<gene>
    <name evidence="1" type="ORF">KRR39_19050</name>
</gene>
<dbReference type="Proteomes" id="UP000683575">
    <property type="component" value="Chromosome"/>
</dbReference>